<evidence type="ECO:0000313" key="2">
    <source>
        <dbReference type="Proteomes" id="UP000034803"/>
    </source>
</evidence>
<comment type="caution">
    <text evidence="1">The sequence shown here is derived from an EMBL/GenBank/DDBJ whole genome shotgun (WGS) entry which is preliminary data.</text>
</comment>
<dbReference type="AlphaFoldDB" id="A0A0F9YL65"/>
<gene>
    <name evidence="1" type="ORF">UR21_C0003G0026</name>
</gene>
<sequence>MSPELDFMEDGSPVDSDKFVFSLQKERKLLEIISNIVQKGINKTPFKIQSLFDNLIDKFIDEGINK</sequence>
<name>A0A0F9YL65_9BACT</name>
<protein>
    <submittedName>
        <fullName evidence="1">Uncharacterized protein</fullName>
    </submittedName>
</protein>
<reference evidence="1 2" key="1">
    <citation type="journal article" date="2015" name="Nature">
        <title>rRNA introns, odd ribosomes, and small enigmatic genomes across a large radiation of phyla.</title>
        <authorList>
            <person name="Brown C.T."/>
            <person name="Hug L.A."/>
            <person name="Thomas B.C."/>
            <person name="Sharon I."/>
            <person name="Castelle C.J."/>
            <person name="Singh A."/>
            <person name="Wilkins M.J."/>
            <person name="Williams K.H."/>
            <person name="Banfield J.F."/>
        </authorList>
    </citation>
    <scope>NUCLEOTIDE SEQUENCE [LARGE SCALE GENOMIC DNA]</scope>
</reference>
<organism evidence="1 2">
    <name type="scientific">Candidatus Woesebacteria bacterium GW2011_GWC2_31_9</name>
    <dbReference type="NCBI Taxonomy" id="1618586"/>
    <lineage>
        <taxon>Bacteria</taxon>
        <taxon>Candidatus Woeseibacteriota</taxon>
    </lineage>
</organism>
<dbReference type="Proteomes" id="UP000034803">
    <property type="component" value="Unassembled WGS sequence"/>
</dbReference>
<evidence type="ECO:0000313" key="1">
    <source>
        <dbReference type="EMBL" id="KKP31993.1"/>
    </source>
</evidence>
<dbReference type="EMBL" id="LBOI01000003">
    <property type="protein sequence ID" value="KKP31993.1"/>
    <property type="molecule type" value="Genomic_DNA"/>
</dbReference>
<accession>A0A0F9YL65</accession>
<proteinExistence type="predicted"/>